<reference evidence="2" key="1">
    <citation type="submission" date="2014-09" db="EMBL/GenBank/DDBJ databases">
        <authorList>
            <person name="Magalhaes I.L.F."/>
            <person name="Oliveira U."/>
            <person name="Santos F.R."/>
            <person name="Vidigal T.H.D.A."/>
            <person name="Brescovit A.D."/>
            <person name="Santos A.J."/>
        </authorList>
    </citation>
    <scope>NUCLEOTIDE SEQUENCE</scope>
    <source>
        <tissue evidence="2">Shoot tissue taken approximately 20 cm above the soil surface</tissue>
    </source>
</reference>
<reference evidence="2" key="2">
    <citation type="journal article" date="2015" name="Data Brief">
        <title>Shoot transcriptome of the giant reed, Arundo donax.</title>
        <authorList>
            <person name="Barrero R.A."/>
            <person name="Guerrero F.D."/>
            <person name="Moolhuijzen P."/>
            <person name="Goolsby J.A."/>
            <person name="Tidwell J."/>
            <person name="Bellgard S.E."/>
            <person name="Bellgard M.I."/>
        </authorList>
    </citation>
    <scope>NUCLEOTIDE SEQUENCE</scope>
    <source>
        <tissue evidence="2">Shoot tissue taken approximately 20 cm above the soil surface</tissue>
    </source>
</reference>
<keyword evidence="1" id="KW-0472">Membrane</keyword>
<dbReference type="EMBL" id="GBRH01169323">
    <property type="protein sequence ID" value="JAE28573.1"/>
    <property type="molecule type" value="Transcribed_RNA"/>
</dbReference>
<protein>
    <submittedName>
        <fullName evidence="2">Uncharacterized protein</fullName>
    </submittedName>
</protein>
<evidence type="ECO:0000313" key="2">
    <source>
        <dbReference type="EMBL" id="JAE28573.1"/>
    </source>
</evidence>
<dbReference type="AlphaFoldDB" id="A0A0A9H6S6"/>
<sequence>MQMLWQHNQLILHSLLVSSLQFSILYVISYNQLSLM</sequence>
<feature type="transmembrane region" description="Helical" evidence="1">
    <location>
        <begin position="12"/>
        <end position="30"/>
    </location>
</feature>
<evidence type="ECO:0000256" key="1">
    <source>
        <dbReference type="SAM" id="Phobius"/>
    </source>
</evidence>
<proteinExistence type="predicted"/>
<keyword evidence="1" id="KW-0812">Transmembrane</keyword>
<keyword evidence="1" id="KW-1133">Transmembrane helix</keyword>
<organism evidence="2">
    <name type="scientific">Arundo donax</name>
    <name type="common">Giant reed</name>
    <name type="synonym">Donax arundinaceus</name>
    <dbReference type="NCBI Taxonomy" id="35708"/>
    <lineage>
        <taxon>Eukaryota</taxon>
        <taxon>Viridiplantae</taxon>
        <taxon>Streptophyta</taxon>
        <taxon>Embryophyta</taxon>
        <taxon>Tracheophyta</taxon>
        <taxon>Spermatophyta</taxon>
        <taxon>Magnoliopsida</taxon>
        <taxon>Liliopsida</taxon>
        <taxon>Poales</taxon>
        <taxon>Poaceae</taxon>
        <taxon>PACMAD clade</taxon>
        <taxon>Arundinoideae</taxon>
        <taxon>Arundineae</taxon>
        <taxon>Arundo</taxon>
    </lineage>
</organism>
<name>A0A0A9H6S6_ARUDO</name>
<accession>A0A0A9H6S6</accession>